<dbReference type="Pfam" id="PF17124">
    <property type="entry name" value="ThiJ_like"/>
    <property type="match status" value="1"/>
</dbReference>
<protein>
    <recommendedName>
        <fullName evidence="1">D-lactate dehydratase</fullName>
        <ecNumber evidence="1">4.2.1.130</ecNumber>
    </recommendedName>
</protein>
<dbReference type="AlphaFoldDB" id="A0AAN7VXS2"/>
<comment type="caution">
    <text evidence="3">The sequence shown here is derived from an EMBL/GenBank/DDBJ whole genome shotgun (WGS) entry which is preliminary data.</text>
</comment>
<dbReference type="InterPro" id="IPR032633">
    <property type="entry name" value="ThiJ-like"/>
</dbReference>
<dbReference type="InterPro" id="IPR029062">
    <property type="entry name" value="Class_I_gatase-like"/>
</dbReference>
<dbReference type="Gene3D" id="3.40.50.880">
    <property type="match status" value="1"/>
</dbReference>
<organism evidence="3 4">
    <name type="scientific">Elasticomyces elasticus</name>
    <dbReference type="NCBI Taxonomy" id="574655"/>
    <lineage>
        <taxon>Eukaryota</taxon>
        <taxon>Fungi</taxon>
        <taxon>Dikarya</taxon>
        <taxon>Ascomycota</taxon>
        <taxon>Pezizomycotina</taxon>
        <taxon>Dothideomycetes</taxon>
        <taxon>Dothideomycetidae</taxon>
        <taxon>Mycosphaerellales</taxon>
        <taxon>Teratosphaeriaceae</taxon>
        <taxon>Elasticomyces</taxon>
    </lineage>
</organism>
<evidence type="ECO:0000256" key="2">
    <source>
        <dbReference type="ARBA" id="ARBA00048082"/>
    </source>
</evidence>
<dbReference type="GO" id="GO:0019172">
    <property type="term" value="F:glyoxalase III activity"/>
    <property type="evidence" value="ECO:0007669"/>
    <property type="project" value="UniProtKB-EC"/>
</dbReference>
<accession>A0AAN7VXS2</accession>
<dbReference type="Proteomes" id="UP001310594">
    <property type="component" value="Unassembled WGS sequence"/>
</dbReference>
<evidence type="ECO:0000313" key="4">
    <source>
        <dbReference type="Proteomes" id="UP001310594"/>
    </source>
</evidence>
<reference evidence="3" key="1">
    <citation type="submission" date="2023-08" db="EMBL/GenBank/DDBJ databases">
        <title>Black Yeasts Isolated from many extreme environments.</title>
        <authorList>
            <person name="Coleine C."/>
            <person name="Stajich J.E."/>
            <person name="Selbmann L."/>
        </authorList>
    </citation>
    <scope>NUCLEOTIDE SEQUENCE</scope>
    <source>
        <strain evidence="3">CCFEE 5810</strain>
    </source>
</reference>
<dbReference type="PANTHER" id="PTHR48094">
    <property type="entry name" value="PROTEIN/NUCLEIC ACID DEGLYCASE DJ-1-RELATED"/>
    <property type="match status" value="1"/>
</dbReference>
<dbReference type="CDD" id="cd03141">
    <property type="entry name" value="GATase1_Hsp31_like"/>
    <property type="match status" value="1"/>
</dbReference>
<name>A0AAN7VXS2_9PEZI</name>
<dbReference type="GO" id="GO:0005737">
    <property type="term" value="C:cytoplasm"/>
    <property type="evidence" value="ECO:0007669"/>
    <property type="project" value="TreeGrafter"/>
</dbReference>
<dbReference type="EC" id="4.2.1.130" evidence="1"/>
<gene>
    <name evidence="3" type="ORF">LTR97_010808</name>
</gene>
<proteinExistence type="predicted"/>
<evidence type="ECO:0000256" key="1">
    <source>
        <dbReference type="ARBA" id="ARBA00013134"/>
    </source>
</evidence>
<dbReference type="InterPro" id="IPR050325">
    <property type="entry name" value="Prot/Nucl_acid_deglycase"/>
</dbReference>
<evidence type="ECO:0000313" key="3">
    <source>
        <dbReference type="EMBL" id="KAK5692499.1"/>
    </source>
</evidence>
<comment type="catalytic activity">
    <reaction evidence="2">
        <text>methylglyoxal + H2O = (R)-lactate + H(+)</text>
        <dbReference type="Rhea" id="RHEA:27754"/>
        <dbReference type="ChEBI" id="CHEBI:15377"/>
        <dbReference type="ChEBI" id="CHEBI:15378"/>
        <dbReference type="ChEBI" id="CHEBI:16004"/>
        <dbReference type="ChEBI" id="CHEBI:17158"/>
        <dbReference type="EC" id="4.2.1.130"/>
    </reaction>
</comment>
<dbReference type="EMBL" id="JAVRQU010000019">
    <property type="protein sequence ID" value="KAK5692499.1"/>
    <property type="molecule type" value="Genomic_DNA"/>
</dbReference>
<dbReference type="PANTHER" id="PTHR48094:SF22">
    <property type="entry name" value="DJ-1_PFPI DOMAIN-CONTAINING PROTEIN"/>
    <property type="match status" value="1"/>
</dbReference>
<dbReference type="SUPFAM" id="SSF52317">
    <property type="entry name" value="Class I glutamine amidotransferase-like"/>
    <property type="match status" value="1"/>
</dbReference>
<sequence length="295" mass="32632">MCTLGPPIVARERDGYTDSMAFKYIGWTLGMQQHFCRLGTPLNIGTTMANKKVLIVLSDADYVPIQRNGKTEHDPSGFFLIELAKPLQKLLEQGFEVTFTSPEGKEPKPDPSSETLLAFAGNFYEKQRENELIERVKRENGLARPRKFSEISDDELKGFSGVFLPGGHAPLADLGDNAELGRILRHFHAEHKPTAAICHGPYAFLSTKYAGDKEFAYKGYKISCWSDAEEKVMETLKQGEFEKVESSLRDAGADMQNGIGEKVGYITVDREVASGGNPMAANALGDKFIEMLQAT</sequence>
<dbReference type="GO" id="GO:0019243">
    <property type="term" value="P:methylglyoxal catabolic process to D-lactate via S-lactoyl-glutathione"/>
    <property type="evidence" value="ECO:0007669"/>
    <property type="project" value="TreeGrafter"/>
</dbReference>